<dbReference type="EMBL" id="PVNP01000016">
    <property type="protein sequence ID" value="PRO75156.1"/>
    <property type="molecule type" value="Genomic_DNA"/>
</dbReference>
<dbReference type="PANTHER" id="PTHR46623">
    <property type="entry name" value="CARBOXYMETHYLENEBUTENOLIDASE-RELATED"/>
    <property type="match status" value="1"/>
</dbReference>
<dbReference type="InterPro" id="IPR051049">
    <property type="entry name" value="Dienelactone_hydrolase-like"/>
</dbReference>
<protein>
    <submittedName>
        <fullName evidence="2">Dienelactone hydrolase</fullName>
    </submittedName>
</protein>
<dbReference type="AlphaFoldDB" id="A0A2S9VFE1"/>
<dbReference type="PANTHER" id="PTHR46623:SF10">
    <property type="entry name" value="CARBOXYMETHYLENEBUTENOLIDASE HOMOLOG"/>
    <property type="match status" value="1"/>
</dbReference>
<dbReference type="Pfam" id="PF01738">
    <property type="entry name" value="DLH"/>
    <property type="match status" value="1"/>
</dbReference>
<dbReference type="SUPFAM" id="SSF53474">
    <property type="entry name" value="alpha/beta-Hydrolases"/>
    <property type="match status" value="1"/>
</dbReference>
<sequence>MCDNSTEQDIQRFTEQGGKLNSRQFNQLLALGTLSAVLPQFAVADESIMQQQVTVKTPHGSADCLFTAPKTGRHPAVVMWPDIKGRRAAFDLMGQRLAAQGYAVLVVNPFYRDVSGAALPEGVEFPSQEAWQVLSPMREKLTQSAVVSDAEAFFAFLDQQSAVDTKRQGALMGYCMSGSFTMFAAAAMPRRIGAIASFHGGGLATDEPDSPHHTIVESDALALHAIAENDNERSPQMQPMLKEAYQAAGLTAHIEVYPDTLHGWTPPDSKVYNEKQAERAWQQTLALFKQAL</sequence>
<dbReference type="OrthoDB" id="9787933at2"/>
<proteinExistence type="predicted"/>
<evidence type="ECO:0000313" key="3">
    <source>
        <dbReference type="Proteomes" id="UP000238949"/>
    </source>
</evidence>
<gene>
    <name evidence="2" type="ORF">C6Y40_02835</name>
</gene>
<dbReference type="RefSeq" id="WP_105933243.1">
    <property type="nucleotide sequence ID" value="NZ_PVNP01000016.1"/>
</dbReference>
<reference evidence="3" key="1">
    <citation type="journal article" date="2020" name="Int. J. Syst. Evol. Microbiol.">
        <title>Alteromonas alba sp. nov., a marine bacterium isolated from the seawater of the West Pacific Ocean.</title>
        <authorList>
            <person name="Sun C."/>
            <person name="Wu Y.-H."/>
            <person name="Xamxidin M."/>
            <person name="Cheng H."/>
            <person name="Xu X.-W."/>
        </authorList>
    </citation>
    <scope>NUCLEOTIDE SEQUENCE [LARGE SCALE GENOMIC DNA]</scope>
    <source>
        <strain evidence="3">190</strain>
    </source>
</reference>
<dbReference type="GO" id="GO:0016787">
    <property type="term" value="F:hydrolase activity"/>
    <property type="evidence" value="ECO:0007669"/>
    <property type="project" value="UniProtKB-KW"/>
</dbReference>
<dbReference type="InterPro" id="IPR029058">
    <property type="entry name" value="AB_hydrolase_fold"/>
</dbReference>
<organism evidence="2 3">
    <name type="scientific">Alteromonas alba</name>
    <dbReference type="NCBI Taxonomy" id="2079529"/>
    <lineage>
        <taxon>Bacteria</taxon>
        <taxon>Pseudomonadati</taxon>
        <taxon>Pseudomonadota</taxon>
        <taxon>Gammaproteobacteria</taxon>
        <taxon>Alteromonadales</taxon>
        <taxon>Alteromonadaceae</taxon>
        <taxon>Alteromonas/Salinimonas group</taxon>
        <taxon>Alteromonas</taxon>
    </lineage>
</organism>
<keyword evidence="2" id="KW-0378">Hydrolase</keyword>
<evidence type="ECO:0000313" key="2">
    <source>
        <dbReference type="EMBL" id="PRO75156.1"/>
    </source>
</evidence>
<feature type="domain" description="Dienelactone hydrolase" evidence="1">
    <location>
        <begin position="66"/>
        <end position="291"/>
    </location>
</feature>
<accession>A0A2S9VFE1</accession>
<dbReference type="InterPro" id="IPR002925">
    <property type="entry name" value="Dienelactn_hydro"/>
</dbReference>
<keyword evidence="3" id="KW-1185">Reference proteome</keyword>
<name>A0A2S9VFE1_9ALTE</name>
<evidence type="ECO:0000259" key="1">
    <source>
        <dbReference type="Pfam" id="PF01738"/>
    </source>
</evidence>
<dbReference type="Gene3D" id="3.40.50.1820">
    <property type="entry name" value="alpha/beta hydrolase"/>
    <property type="match status" value="1"/>
</dbReference>
<comment type="caution">
    <text evidence="2">The sequence shown here is derived from an EMBL/GenBank/DDBJ whole genome shotgun (WGS) entry which is preliminary data.</text>
</comment>
<dbReference type="Proteomes" id="UP000238949">
    <property type="component" value="Unassembled WGS sequence"/>
</dbReference>